<dbReference type="RefSeq" id="WP_022208194.1">
    <property type="nucleotide sequence ID" value="NZ_JAHLOW010000009.1"/>
</dbReference>
<dbReference type="Gene3D" id="3.55.50.30">
    <property type="match status" value="1"/>
</dbReference>
<dbReference type="PANTHER" id="PTHR30273">
    <property type="entry name" value="PERIPLASMIC SIGNAL SENSOR AND SIGMA FACTOR ACTIVATOR FECR-RELATED"/>
    <property type="match status" value="1"/>
</dbReference>
<feature type="domain" description="Protein FecR C-terminal" evidence="3">
    <location>
        <begin position="242"/>
        <end position="310"/>
    </location>
</feature>
<dbReference type="FunFam" id="2.60.120.1440:FF:000001">
    <property type="entry name" value="Putative anti-sigma factor"/>
    <property type="match status" value="1"/>
</dbReference>
<dbReference type="GO" id="GO:0016989">
    <property type="term" value="F:sigma factor antagonist activity"/>
    <property type="evidence" value="ECO:0007669"/>
    <property type="project" value="TreeGrafter"/>
</dbReference>
<reference evidence="4 5" key="1">
    <citation type="journal article" date="2019" name="Nat. Med.">
        <title>A library of human gut bacterial isolates paired with longitudinal multiomics data enables mechanistic microbiome research.</title>
        <authorList>
            <person name="Poyet M."/>
            <person name="Groussin M."/>
            <person name="Gibbons S.M."/>
            <person name="Avila-Pacheco J."/>
            <person name="Jiang X."/>
            <person name="Kearney S.M."/>
            <person name="Perrotta A.R."/>
            <person name="Berdy B."/>
            <person name="Zhao S."/>
            <person name="Lieberman T.D."/>
            <person name="Swanson P.K."/>
            <person name="Smith M."/>
            <person name="Roesemann S."/>
            <person name="Alexander J.E."/>
            <person name="Rich S.A."/>
            <person name="Livny J."/>
            <person name="Vlamakis H."/>
            <person name="Clish C."/>
            <person name="Bullock K."/>
            <person name="Deik A."/>
            <person name="Scott J."/>
            <person name="Pierce K.A."/>
            <person name="Xavier R.J."/>
            <person name="Alm E.J."/>
        </authorList>
    </citation>
    <scope>NUCLEOTIDE SEQUENCE [LARGE SCALE GENOMIC DNA]</scope>
    <source>
        <strain evidence="4 5">BIOML-A8</strain>
    </source>
</reference>
<keyword evidence="1" id="KW-0812">Transmembrane</keyword>
<name>A0A6L3JZC9_9BACE</name>
<feature type="domain" description="FecR protein" evidence="2">
    <location>
        <begin position="104"/>
        <end position="198"/>
    </location>
</feature>
<dbReference type="InterPro" id="IPR006860">
    <property type="entry name" value="FecR"/>
</dbReference>
<feature type="transmembrane region" description="Helical" evidence="1">
    <location>
        <begin position="63"/>
        <end position="85"/>
    </location>
</feature>
<dbReference type="Pfam" id="PF16344">
    <property type="entry name" value="FecR_C"/>
    <property type="match status" value="1"/>
</dbReference>
<dbReference type="PANTHER" id="PTHR30273:SF2">
    <property type="entry name" value="PROTEIN FECR"/>
    <property type="match status" value="1"/>
</dbReference>
<keyword evidence="1" id="KW-0472">Membrane</keyword>
<dbReference type="Gene3D" id="2.60.120.1440">
    <property type="match status" value="1"/>
</dbReference>
<accession>A0A6L3JZC9</accession>
<evidence type="ECO:0000313" key="5">
    <source>
        <dbReference type="Proteomes" id="UP000482653"/>
    </source>
</evidence>
<comment type="caution">
    <text evidence="4">The sequence shown here is derived from an EMBL/GenBank/DDBJ whole genome shotgun (WGS) entry which is preliminary data.</text>
</comment>
<proteinExistence type="predicted"/>
<dbReference type="InterPro" id="IPR012373">
    <property type="entry name" value="Ferrdict_sens_TM"/>
</dbReference>
<gene>
    <name evidence="4" type="ORF">F2Y87_14715</name>
</gene>
<organism evidence="4 5">
    <name type="scientific">Bacteroides cellulosilyticus</name>
    <dbReference type="NCBI Taxonomy" id="246787"/>
    <lineage>
        <taxon>Bacteria</taxon>
        <taxon>Pseudomonadati</taxon>
        <taxon>Bacteroidota</taxon>
        <taxon>Bacteroidia</taxon>
        <taxon>Bacteroidales</taxon>
        <taxon>Bacteroidaceae</taxon>
        <taxon>Bacteroides</taxon>
    </lineage>
</organism>
<dbReference type="PIRSF" id="PIRSF018266">
    <property type="entry name" value="FecR"/>
    <property type="match status" value="1"/>
</dbReference>
<evidence type="ECO:0000256" key="1">
    <source>
        <dbReference type="SAM" id="Phobius"/>
    </source>
</evidence>
<dbReference type="Pfam" id="PF04773">
    <property type="entry name" value="FecR"/>
    <property type="match status" value="1"/>
</dbReference>
<evidence type="ECO:0000259" key="3">
    <source>
        <dbReference type="Pfam" id="PF16344"/>
    </source>
</evidence>
<keyword evidence="1" id="KW-1133">Transmembrane helix</keyword>
<dbReference type="EMBL" id="VVYX01000016">
    <property type="protein sequence ID" value="KAA5418000.1"/>
    <property type="molecule type" value="Genomic_DNA"/>
</dbReference>
<evidence type="ECO:0000259" key="2">
    <source>
        <dbReference type="Pfam" id="PF04773"/>
    </source>
</evidence>
<dbReference type="AlphaFoldDB" id="A0A6L3JZC9"/>
<protein>
    <submittedName>
        <fullName evidence="4">FecR family protein</fullName>
    </submittedName>
</protein>
<dbReference type="Proteomes" id="UP000482653">
    <property type="component" value="Unassembled WGS sequence"/>
</dbReference>
<dbReference type="InterPro" id="IPR032508">
    <property type="entry name" value="FecR_C"/>
</dbReference>
<evidence type="ECO:0000313" key="4">
    <source>
        <dbReference type="EMBL" id="KAA5418000.1"/>
    </source>
</evidence>
<sequence length="313" mass="35886">MNTELLQKYISGNATKTEKQHVTEWIQQSPENMREYIVQRKLYDIALWRTKPIMKEKKQPKRFILHTFWIEAAKVAAIVAIVLLGTQHWFGRNHTQGNELLQSIHVPAGQRAELILADGTKVWLNSLSTLTFPGSFNGNIRNVKLNGEGYFAVTKNAEQPFLVETSKCNIKVLGTEFNVMAYEADSLWETALLKGSVEILKPGTTMNGMRLEPNTVASLKGNKLIKGQITEPDHFLWREGLICFNNISVRDMIEKLKLYYGVNFIINNPQILDNHYTGKFRTKDGVEHVLKVLRLSIKFTYTKDDEKNIITIY</sequence>